<reference evidence="1" key="2">
    <citation type="submission" date="2013-04" db="UniProtKB">
        <authorList>
            <consortium name="EnsemblPlants"/>
        </authorList>
    </citation>
    <scope>IDENTIFICATION</scope>
</reference>
<organism evidence="1">
    <name type="scientific">Oryza brachyantha</name>
    <name type="common">malo sina</name>
    <dbReference type="NCBI Taxonomy" id="4533"/>
    <lineage>
        <taxon>Eukaryota</taxon>
        <taxon>Viridiplantae</taxon>
        <taxon>Streptophyta</taxon>
        <taxon>Embryophyta</taxon>
        <taxon>Tracheophyta</taxon>
        <taxon>Spermatophyta</taxon>
        <taxon>Magnoliopsida</taxon>
        <taxon>Liliopsida</taxon>
        <taxon>Poales</taxon>
        <taxon>Poaceae</taxon>
        <taxon>BOP clade</taxon>
        <taxon>Oryzoideae</taxon>
        <taxon>Oryzeae</taxon>
        <taxon>Oryzinae</taxon>
        <taxon>Oryza</taxon>
    </lineage>
</organism>
<proteinExistence type="predicted"/>
<evidence type="ECO:0000313" key="1">
    <source>
        <dbReference type="EnsemblPlants" id="OB12G21890.1"/>
    </source>
</evidence>
<dbReference type="Proteomes" id="UP000006038">
    <property type="component" value="Chromosome 12"/>
</dbReference>
<reference evidence="1" key="1">
    <citation type="journal article" date="2013" name="Nat. Commun.">
        <title>Whole-genome sequencing of Oryza brachyantha reveals mechanisms underlying Oryza genome evolution.</title>
        <authorList>
            <person name="Chen J."/>
            <person name="Huang Q."/>
            <person name="Gao D."/>
            <person name="Wang J."/>
            <person name="Lang Y."/>
            <person name="Liu T."/>
            <person name="Li B."/>
            <person name="Bai Z."/>
            <person name="Luis Goicoechea J."/>
            <person name="Liang C."/>
            <person name="Chen C."/>
            <person name="Zhang W."/>
            <person name="Sun S."/>
            <person name="Liao Y."/>
            <person name="Zhang X."/>
            <person name="Yang L."/>
            <person name="Song C."/>
            <person name="Wang M."/>
            <person name="Shi J."/>
            <person name="Liu G."/>
            <person name="Liu J."/>
            <person name="Zhou H."/>
            <person name="Zhou W."/>
            <person name="Yu Q."/>
            <person name="An N."/>
            <person name="Chen Y."/>
            <person name="Cai Q."/>
            <person name="Wang B."/>
            <person name="Liu B."/>
            <person name="Min J."/>
            <person name="Huang Y."/>
            <person name="Wu H."/>
            <person name="Li Z."/>
            <person name="Zhang Y."/>
            <person name="Yin Y."/>
            <person name="Song W."/>
            <person name="Jiang J."/>
            <person name="Jackson S.A."/>
            <person name="Wing R.A."/>
            <person name="Wang J."/>
            <person name="Chen M."/>
        </authorList>
    </citation>
    <scope>NUCLEOTIDE SEQUENCE [LARGE SCALE GENOMIC DNA]</scope>
    <source>
        <strain evidence="1">cv. IRGC 101232</strain>
    </source>
</reference>
<dbReference type="EnsemblPlants" id="OB12G21890.1">
    <property type="protein sequence ID" value="OB12G21890.1"/>
    <property type="gene ID" value="OB12G21890"/>
</dbReference>
<dbReference type="Gramene" id="OB12G21890.1">
    <property type="protein sequence ID" value="OB12G21890.1"/>
    <property type="gene ID" value="OB12G21890"/>
</dbReference>
<name>J3NDY1_ORYBR</name>
<dbReference type="AlphaFoldDB" id="J3NDY1"/>
<dbReference type="HOGENOM" id="CLU_2835227_0_0_1"/>
<evidence type="ECO:0000313" key="2">
    <source>
        <dbReference type="Proteomes" id="UP000006038"/>
    </source>
</evidence>
<protein>
    <submittedName>
        <fullName evidence="1">Uncharacterized protein</fullName>
    </submittedName>
</protein>
<accession>J3NDY1</accession>
<keyword evidence="2" id="KW-1185">Reference proteome</keyword>
<sequence>MLDAILNLRALIPGYFESNSISWLESVPCVARWSVAAVPSQYWPSPSVIVVVRRQILCRNVLGVEE</sequence>